<dbReference type="PANTHER" id="PTHR33428">
    <property type="entry name" value="CHLOROPHYLLASE-2, CHLOROPLASTIC"/>
    <property type="match status" value="1"/>
</dbReference>
<dbReference type="EMBL" id="CP022521">
    <property type="protein sequence ID" value="ASO22764.1"/>
    <property type="molecule type" value="Genomic_DNA"/>
</dbReference>
<dbReference type="KEGG" id="ahg:AHOG_25795"/>
<dbReference type="GO" id="GO:0004806">
    <property type="term" value="F:triacylglycerol lipase activity"/>
    <property type="evidence" value="ECO:0007669"/>
    <property type="project" value="UniProtKB-EC"/>
</dbReference>
<dbReference type="Pfam" id="PF12740">
    <property type="entry name" value="PETase"/>
    <property type="match status" value="1"/>
</dbReference>
<feature type="domain" description="PET hydrolase/cutinase-like" evidence="1">
    <location>
        <begin position="49"/>
        <end position="186"/>
    </location>
</feature>
<dbReference type="Gene3D" id="3.40.50.1820">
    <property type="entry name" value="alpha/beta hydrolase"/>
    <property type="match status" value="1"/>
</dbReference>
<dbReference type="AlphaFoldDB" id="A0A221WAG7"/>
<dbReference type="InterPro" id="IPR041127">
    <property type="entry name" value="PET_hydrolase/cutinase-like"/>
</dbReference>
<evidence type="ECO:0000259" key="1">
    <source>
        <dbReference type="Pfam" id="PF12740"/>
    </source>
</evidence>
<keyword evidence="2" id="KW-0378">Hydrolase</keyword>
<evidence type="ECO:0000313" key="3">
    <source>
        <dbReference type="Proteomes" id="UP000204221"/>
    </source>
</evidence>
<accession>A0A221WAG7</accession>
<sequence>MAASAKKLLAELSRPGPHHVLYGDLALVGLPGLVVTPRRGSDLPAVAFGHGWMQPLPRYRSLLRHLASWGIVVAAPATHRGPLPSHRLFAADLRTALDVCTGVRLGDGRISVDADRLGVVGHSFGGGAAVIAAAEEPRIRTVVTISPTESRPSAVVAGGGVRVPALHLAGGEDRVAPPEATAEPLAHGWAGPVQLRTLTKADHLGVTEGRHWSELLMDGRASRGPRRLATALTTAFLLRVLTGNRDMDPLLENDVSGARLEFSRRSLPVTALAETG</sequence>
<dbReference type="PANTHER" id="PTHR33428:SF14">
    <property type="entry name" value="CARBOXYLESTERASE TYPE B DOMAIN-CONTAINING PROTEIN"/>
    <property type="match status" value="1"/>
</dbReference>
<protein>
    <submittedName>
        <fullName evidence="2">Lipase 1</fullName>
        <ecNumber evidence="2">3.1.1.3</ecNumber>
    </submittedName>
</protein>
<reference evidence="2 3" key="1">
    <citation type="submission" date="2017-07" db="EMBL/GenBank/DDBJ databases">
        <title>Complete genome sequence of Actinoalloteichus hoggarensis DSM 45943, type strain of Actinoalloteichus hoggarensis.</title>
        <authorList>
            <person name="Ruckert C."/>
            <person name="Nouioui I."/>
            <person name="Willmese J."/>
            <person name="van Wezel G."/>
            <person name="Klenk H.-P."/>
            <person name="Kalinowski J."/>
            <person name="Zotchev S.B."/>
        </authorList>
    </citation>
    <scope>NUCLEOTIDE SEQUENCE [LARGE SCALE GENOMIC DNA]</scope>
    <source>
        <strain evidence="2 3">DSM 45943</strain>
    </source>
</reference>
<gene>
    <name evidence="2" type="primary">lip2</name>
    <name evidence="2" type="ORF">AHOG_25795</name>
</gene>
<dbReference type="InterPro" id="IPR029058">
    <property type="entry name" value="AB_hydrolase_fold"/>
</dbReference>
<organism evidence="2 3">
    <name type="scientific">Actinoalloteichus hoggarensis</name>
    <dbReference type="NCBI Taxonomy" id="1470176"/>
    <lineage>
        <taxon>Bacteria</taxon>
        <taxon>Bacillati</taxon>
        <taxon>Actinomycetota</taxon>
        <taxon>Actinomycetes</taxon>
        <taxon>Pseudonocardiales</taxon>
        <taxon>Pseudonocardiaceae</taxon>
        <taxon>Actinoalloteichus</taxon>
    </lineage>
</organism>
<dbReference type="RefSeq" id="WP_093943649.1">
    <property type="nucleotide sequence ID" value="NZ_CP022521.1"/>
</dbReference>
<dbReference type="OrthoDB" id="4772420at2"/>
<evidence type="ECO:0000313" key="2">
    <source>
        <dbReference type="EMBL" id="ASO22764.1"/>
    </source>
</evidence>
<dbReference type="SUPFAM" id="SSF53474">
    <property type="entry name" value="alpha/beta-Hydrolases"/>
    <property type="match status" value="1"/>
</dbReference>
<dbReference type="Proteomes" id="UP000204221">
    <property type="component" value="Chromosome"/>
</dbReference>
<proteinExistence type="predicted"/>
<keyword evidence="3" id="KW-1185">Reference proteome</keyword>
<name>A0A221WAG7_9PSEU</name>
<dbReference type="EC" id="3.1.1.3" evidence="2"/>